<comment type="caution">
    <text evidence="4">The sequence shown here is derived from an EMBL/GenBank/DDBJ whole genome shotgun (WGS) entry which is preliminary data.</text>
</comment>
<evidence type="ECO:0000313" key="4">
    <source>
        <dbReference type="EMBL" id="OPC84115.1"/>
    </source>
</evidence>
<feature type="compositionally biased region" description="Gly residues" evidence="1">
    <location>
        <begin position="201"/>
        <end position="227"/>
    </location>
</feature>
<evidence type="ECO:0000256" key="2">
    <source>
        <dbReference type="SAM" id="Phobius"/>
    </source>
</evidence>
<feature type="compositionally biased region" description="Pro residues" evidence="1">
    <location>
        <begin position="174"/>
        <end position="186"/>
    </location>
</feature>
<feature type="region of interest" description="Disordered" evidence="1">
    <location>
        <begin position="146"/>
        <end position="299"/>
    </location>
</feature>
<feature type="transmembrane region" description="Helical" evidence="2">
    <location>
        <begin position="307"/>
        <end position="327"/>
    </location>
</feature>
<dbReference type="EMBL" id="MWQN01000001">
    <property type="protein sequence ID" value="OPC84115.1"/>
    <property type="molecule type" value="Genomic_DNA"/>
</dbReference>
<evidence type="ECO:0000256" key="1">
    <source>
        <dbReference type="SAM" id="MobiDB-lite"/>
    </source>
</evidence>
<organism evidence="4 5">
    <name type="scientific">Embleya scabrispora</name>
    <dbReference type="NCBI Taxonomy" id="159449"/>
    <lineage>
        <taxon>Bacteria</taxon>
        <taxon>Bacillati</taxon>
        <taxon>Actinomycetota</taxon>
        <taxon>Actinomycetes</taxon>
        <taxon>Kitasatosporales</taxon>
        <taxon>Streptomycetaceae</taxon>
        <taxon>Embleya</taxon>
    </lineage>
</organism>
<feature type="chain" id="PRO_5039054538" description="Flagellar hook-length control protein FliK" evidence="3">
    <location>
        <begin position="18"/>
        <end position="337"/>
    </location>
</feature>
<dbReference type="RefSeq" id="WP_078978408.1">
    <property type="nucleotide sequence ID" value="NZ_MWQN01000001.1"/>
</dbReference>
<proteinExistence type="predicted"/>
<sequence>MARLVAVLALLTLPATAQLTVAAPTARAVDTSKGTPGYCPDGNGVTVVIDFQDLGGTTIVRCARGDQATGHAALKNAGIEIAGVARWGESFICRIEGKPGANSEACIDTPPASAYWSYWHSPNGGSWTYSQWGVMNRKPPLGSFEGWSFSKNKTETTNPSPRVAPSRPTTPATQDPPPRTNNPQPPAGNGGNSGNGTTSAGPGGKPAGAGGGTASTGSGSNGAGGTTTSGTDPLAPGPGVSGNPMESEPPPAAPASEVPSTAPTGSAAPEPASAAPSVQPSGVTPQGQTWTGGEELATKKRDGIPTMTIVGIALLVAICAAAGFTTWRRRTRADGSG</sequence>
<evidence type="ECO:0008006" key="6">
    <source>
        <dbReference type="Google" id="ProtNLM"/>
    </source>
</evidence>
<feature type="compositionally biased region" description="Low complexity" evidence="1">
    <location>
        <begin position="254"/>
        <end position="282"/>
    </location>
</feature>
<accession>A0A1T3P5A1</accession>
<name>A0A1T3P5A1_9ACTN</name>
<reference evidence="4 5" key="1">
    <citation type="submission" date="2017-03" db="EMBL/GenBank/DDBJ databases">
        <title>Draft genome sequence of Streptomyces scabrisporus NF3, endophyte isolated from Amphipterygium adstringens.</title>
        <authorList>
            <person name="Vazquez M."/>
            <person name="Ceapa C.D."/>
            <person name="Rodriguez Luna D."/>
            <person name="Sanchez Esquivel S."/>
        </authorList>
    </citation>
    <scope>NUCLEOTIDE SEQUENCE [LARGE SCALE GENOMIC DNA]</scope>
    <source>
        <strain evidence="4 5">NF3</strain>
    </source>
</reference>
<keyword evidence="5" id="KW-1185">Reference proteome</keyword>
<keyword evidence="3" id="KW-0732">Signal</keyword>
<dbReference type="STRING" id="159449.B4N89_27135"/>
<keyword evidence="2" id="KW-0472">Membrane</keyword>
<gene>
    <name evidence="4" type="ORF">B4N89_27135</name>
</gene>
<keyword evidence="2" id="KW-1133">Transmembrane helix</keyword>
<keyword evidence="2" id="KW-0812">Transmembrane</keyword>
<dbReference type="AlphaFoldDB" id="A0A1T3P5A1"/>
<evidence type="ECO:0000313" key="5">
    <source>
        <dbReference type="Proteomes" id="UP000190037"/>
    </source>
</evidence>
<protein>
    <recommendedName>
        <fullName evidence="6">Flagellar hook-length control protein FliK</fullName>
    </recommendedName>
</protein>
<feature type="signal peptide" evidence="3">
    <location>
        <begin position="1"/>
        <end position="17"/>
    </location>
</feature>
<evidence type="ECO:0000256" key="3">
    <source>
        <dbReference type="SAM" id="SignalP"/>
    </source>
</evidence>
<feature type="compositionally biased region" description="Polar residues" evidence="1">
    <location>
        <begin position="149"/>
        <end position="160"/>
    </location>
</feature>
<dbReference type="Proteomes" id="UP000190037">
    <property type="component" value="Unassembled WGS sequence"/>
</dbReference>